<dbReference type="Pfam" id="PF00534">
    <property type="entry name" value="Glycos_transf_1"/>
    <property type="match status" value="1"/>
</dbReference>
<comment type="subcellular location">
    <subcellularLocation>
        <location evidence="1">Endoplasmic reticulum membrane</location>
        <topology evidence="1">Single-pass membrane protein</topology>
    </subcellularLocation>
</comment>
<evidence type="ECO:0000313" key="14">
    <source>
        <dbReference type="EMBL" id="GMI16910.1"/>
    </source>
</evidence>
<evidence type="ECO:0000256" key="8">
    <source>
        <dbReference type="ARBA" id="ARBA00023136"/>
    </source>
</evidence>
<evidence type="ECO:0000256" key="12">
    <source>
        <dbReference type="ARBA" id="ARBA00045071"/>
    </source>
</evidence>
<evidence type="ECO:0000256" key="10">
    <source>
        <dbReference type="ARBA" id="ARBA00031566"/>
    </source>
</evidence>
<dbReference type="GO" id="GO:0004578">
    <property type="term" value="F:chitobiosyldiphosphodolichol beta-mannosyltransferase activity"/>
    <property type="evidence" value="ECO:0007669"/>
    <property type="project" value="UniProtKB-EC"/>
</dbReference>
<keyword evidence="5" id="KW-0812">Transmembrane</keyword>
<dbReference type="PANTHER" id="PTHR13036:SF0">
    <property type="entry name" value="CHITOBIOSYLDIPHOSPHODOLICHOL BETA-MANNOSYLTRANSFERASE"/>
    <property type="match status" value="1"/>
</dbReference>
<comment type="catalytic activity">
    <reaction evidence="12">
        <text>an N,N'-diacetylchitobiosyl-diphospho-di-trans,poly-cis-dolichol + GDP-alpha-D-mannose = a beta-D-Man-(1-&gt;4)-beta-D-GlcNAc-(1-&gt;4)-alpha-D-GlcNAc-diphospho-di-trans,poly-cis-dolichol + GDP + H(+)</text>
        <dbReference type="Rhea" id="RHEA:13865"/>
        <dbReference type="Rhea" id="RHEA-COMP:19510"/>
        <dbReference type="Rhea" id="RHEA-COMP:19511"/>
        <dbReference type="ChEBI" id="CHEBI:15378"/>
        <dbReference type="ChEBI" id="CHEBI:57269"/>
        <dbReference type="ChEBI" id="CHEBI:57527"/>
        <dbReference type="ChEBI" id="CHEBI:58189"/>
        <dbReference type="ChEBI" id="CHEBI:58472"/>
        <dbReference type="EC" id="2.4.1.142"/>
    </reaction>
    <physiologicalReaction direction="left-to-right" evidence="12">
        <dbReference type="Rhea" id="RHEA:13866"/>
    </physiologicalReaction>
</comment>
<dbReference type="SUPFAM" id="SSF53756">
    <property type="entry name" value="UDP-Glycosyltransferase/glycogen phosphorylase"/>
    <property type="match status" value="1"/>
</dbReference>
<dbReference type="GO" id="GO:0005789">
    <property type="term" value="C:endoplasmic reticulum membrane"/>
    <property type="evidence" value="ECO:0007669"/>
    <property type="project" value="UniProtKB-SubCell"/>
</dbReference>
<dbReference type="PANTHER" id="PTHR13036">
    <property type="entry name" value="BETA1,4 MANNOSYLTRANSFERASE"/>
    <property type="match status" value="1"/>
</dbReference>
<keyword evidence="7" id="KW-1133">Transmembrane helix</keyword>
<keyword evidence="3" id="KW-0328">Glycosyltransferase</keyword>
<evidence type="ECO:0000256" key="4">
    <source>
        <dbReference type="ARBA" id="ARBA00022679"/>
    </source>
</evidence>
<name>A0A9W7KZH8_9STRA</name>
<keyword evidence="6" id="KW-0256">Endoplasmic reticulum</keyword>
<organism evidence="14 15">
    <name type="scientific">Triparma laevis f. longispina</name>
    <dbReference type="NCBI Taxonomy" id="1714387"/>
    <lineage>
        <taxon>Eukaryota</taxon>
        <taxon>Sar</taxon>
        <taxon>Stramenopiles</taxon>
        <taxon>Ochrophyta</taxon>
        <taxon>Bolidophyceae</taxon>
        <taxon>Parmales</taxon>
        <taxon>Triparmaceae</taxon>
        <taxon>Triparma</taxon>
    </lineage>
</organism>
<dbReference type="InterPro" id="IPR001296">
    <property type="entry name" value="Glyco_trans_1"/>
</dbReference>
<evidence type="ECO:0000259" key="13">
    <source>
        <dbReference type="Pfam" id="PF00534"/>
    </source>
</evidence>
<dbReference type="InterPro" id="IPR026051">
    <property type="entry name" value="ALG1-like"/>
</dbReference>
<reference evidence="15" key="1">
    <citation type="journal article" date="2023" name="Commun. Biol.">
        <title>Genome analysis of Parmales, the sister group of diatoms, reveals the evolutionary specialization of diatoms from phago-mixotrophs to photoautotrophs.</title>
        <authorList>
            <person name="Ban H."/>
            <person name="Sato S."/>
            <person name="Yoshikawa S."/>
            <person name="Yamada K."/>
            <person name="Nakamura Y."/>
            <person name="Ichinomiya M."/>
            <person name="Sato N."/>
            <person name="Blanc-Mathieu R."/>
            <person name="Endo H."/>
            <person name="Kuwata A."/>
            <person name="Ogata H."/>
        </authorList>
    </citation>
    <scope>NUCLEOTIDE SEQUENCE [LARGE SCALE GENOMIC DNA]</scope>
    <source>
        <strain evidence="15">NIES 3700</strain>
    </source>
</reference>
<sequence>MPSTLVLVLGDSGRSPRMQYHCLSLLDNNHDVTYLGYAGTPILDSLQSHSKLNEVRVQPLNLNWSRPFKPLYYILHNFPNILCIVTGKGPQKEFYEEKIGRMKMEKVEVRTIWLESGDYPILVGSADLGISLHTSTSGIDLPMKVVDMFGGGVPVLAVDFKCLSELVKDGKNGRVFKGEKELEDILRSVLGEEKVLNRLRKGVGETVRWEENWNNVALPVINSALEKRSSKPKNELRWKGTGLMIFAGMVFGVYLNY</sequence>
<evidence type="ECO:0000256" key="1">
    <source>
        <dbReference type="ARBA" id="ARBA00004389"/>
    </source>
</evidence>
<evidence type="ECO:0000256" key="9">
    <source>
        <dbReference type="ARBA" id="ARBA00031434"/>
    </source>
</evidence>
<evidence type="ECO:0000313" key="15">
    <source>
        <dbReference type="Proteomes" id="UP001165122"/>
    </source>
</evidence>
<keyword evidence="15" id="KW-1185">Reference proteome</keyword>
<proteinExistence type="predicted"/>
<protein>
    <recommendedName>
        <fullName evidence="10">Beta-1,4-mannosyltransferase</fullName>
    </recommendedName>
    <alternativeName>
        <fullName evidence="11">GDP-Man:GlcNAc2-PP-dolichol mannosyltransferase</fullName>
    </alternativeName>
    <alternativeName>
        <fullName evidence="9">GDP-mannose-dolichol diphosphochitobiose mannosyltransferase</fullName>
    </alternativeName>
</protein>
<dbReference type="Gene3D" id="3.40.50.2000">
    <property type="entry name" value="Glycogen Phosphorylase B"/>
    <property type="match status" value="1"/>
</dbReference>
<evidence type="ECO:0000256" key="3">
    <source>
        <dbReference type="ARBA" id="ARBA00022676"/>
    </source>
</evidence>
<comment type="pathway">
    <text evidence="2">Protein modification; protein glycosylation.</text>
</comment>
<comment type="caution">
    <text evidence="14">The sequence shown here is derived from an EMBL/GenBank/DDBJ whole genome shotgun (WGS) entry which is preliminary data.</text>
</comment>
<evidence type="ECO:0000256" key="11">
    <source>
        <dbReference type="ARBA" id="ARBA00033088"/>
    </source>
</evidence>
<dbReference type="OrthoDB" id="614844at2759"/>
<evidence type="ECO:0000256" key="7">
    <source>
        <dbReference type="ARBA" id="ARBA00022989"/>
    </source>
</evidence>
<dbReference type="EMBL" id="BRXW01000270">
    <property type="protein sequence ID" value="GMI16910.1"/>
    <property type="molecule type" value="Genomic_DNA"/>
</dbReference>
<gene>
    <name evidence="14" type="ORF">TrLO_g7072</name>
</gene>
<evidence type="ECO:0000256" key="2">
    <source>
        <dbReference type="ARBA" id="ARBA00004922"/>
    </source>
</evidence>
<evidence type="ECO:0000256" key="5">
    <source>
        <dbReference type="ARBA" id="ARBA00022692"/>
    </source>
</evidence>
<evidence type="ECO:0000256" key="6">
    <source>
        <dbReference type="ARBA" id="ARBA00022824"/>
    </source>
</evidence>
<keyword evidence="4" id="KW-0808">Transferase</keyword>
<keyword evidence="8" id="KW-0472">Membrane</keyword>
<dbReference type="Proteomes" id="UP001165122">
    <property type="component" value="Unassembled WGS sequence"/>
</dbReference>
<accession>A0A9W7KZH8</accession>
<dbReference type="AlphaFoldDB" id="A0A9W7KZH8"/>
<feature type="domain" description="Glycosyl transferase family 1" evidence="13">
    <location>
        <begin position="77"/>
        <end position="201"/>
    </location>
</feature>